<evidence type="ECO:0000256" key="7">
    <source>
        <dbReference type="SAM" id="SignalP"/>
    </source>
</evidence>
<dbReference type="PANTHER" id="PTHR13887">
    <property type="entry name" value="GLUTATHIONE S-TRANSFERASE KAPPA"/>
    <property type="match status" value="1"/>
</dbReference>
<evidence type="ECO:0000256" key="6">
    <source>
        <dbReference type="ARBA" id="ARBA00023284"/>
    </source>
</evidence>
<evidence type="ECO:0000256" key="3">
    <source>
        <dbReference type="ARBA" id="ARBA00022729"/>
    </source>
</evidence>
<dbReference type="InterPro" id="IPR012336">
    <property type="entry name" value="Thioredoxin-like_fold"/>
</dbReference>
<evidence type="ECO:0000256" key="5">
    <source>
        <dbReference type="ARBA" id="ARBA00023157"/>
    </source>
</evidence>
<protein>
    <submittedName>
        <fullName evidence="9">Thioredoxin domain-containing protein</fullName>
    </submittedName>
</protein>
<feature type="domain" description="Thioredoxin" evidence="8">
    <location>
        <begin position="58"/>
        <end position="226"/>
    </location>
</feature>
<dbReference type="InterPro" id="IPR041205">
    <property type="entry name" value="ScsC_N"/>
</dbReference>
<dbReference type="PROSITE" id="PS51352">
    <property type="entry name" value="THIOREDOXIN_2"/>
    <property type="match status" value="1"/>
</dbReference>
<dbReference type="SUPFAM" id="SSF52833">
    <property type="entry name" value="Thioredoxin-like"/>
    <property type="match status" value="1"/>
</dbReference>
<dbReference type="Gene3D" id="3.40.30.10">
    <property type="entry name" value="Glutaredoxin"/>
    <property type="match status" value="1"/>
</dbReference>
<dbReference type="RefSeq" id="WP_252167607.1">
    <property type="nucleotide sequence ID" value="NZ_CP084930.1"/>
</dbReference>
<keyword evidence="4" id="KW-0560">Oxidoreductase</keyword>
<evidence type="ECO:0000256" key="4">
    <source>
        <dbReference type="ARBA" id="ARBA00023002"/>
    </source>
</evidence>
<feature type="signal peptide" evidence="7">
    <location>
        <begin position="1"/>
        <end position="16"/>
    </location>
</feature>
<reference evidence="9" key="1">
    <citation type="journal article" date="2022" name="Toxins">
        <title>Genomic Analysis of Sphingopyxis sp. USTB-05 for Biodegrading Cyanobacterial Hepatotoxins.</title>
        <authorList>
            <person name="Liu C."/>
            <person name="Xu Q."/>
            <person name="Zhao Z."/>
            <person name="Zhang H."/>
            <person name="Liu X."/>
            <person name="Yin C."/>
            <person name="Liu Y."/>
            <person name="Yan H."/>
        </authorList>
    </citation>
    <scope>NUCLEOTIDE SEQUENCE</scope>
    <source>
        <strain evidence="9">NBD5</strain>
    </source>
</reference>
<dbReference type="Pfam" id="PF18312">
    <property type="entry name" value="ScsC_N"/>
    <property type="match status" value="1"/>
</dbReference>
<accession>A0ABY4XA06</accession>
<organism evidence="9 10">
    <name type="scientific">Sphingomonas morindae</name>
    <dbReference type="NCBI Taxonomy" id="1541170"/>
    <lineage>
        <taxon>Bacteria</taxon>
        <taxon>Pseudomonadati</taxon>
        <taxon>Pseudomonadota</taxon>
        <taxon>Alphaproteobacteria</taxon>
        <taxon>Sphingomonadales</taxon>
        <taxon>Sphingomonadaceae</taxon>
        <taxon>Sphingomonas</taxon>
    </lineage>
</organism>
<proteinExistence type="inferred from homology"/>
<keyword evidence="3 7" id="KW-0732">Signal</keyword>
<evidence type="ECO:0000313" key="9">
    <source>
        <dbReference type="EMBL" id="USI73801.1"/>
    </source>
</evidence>
<keyword evidence="6" id="KW-0676">Redox-active center</keyword>
<comment type="function">
    <text evidence="1">May be required for disulfide bond formation in some proteins.</text>
</comment>
<keyword evidence="5" id="KW-1015">Disulfide bond</keyword>
<evidence type="ECO:0000256" key="1">
    <source>
        <dbReference type="ARBA" id="ARBA00003565"/>
    </source>
</evidence>
<dbReference type="Proteomes" id="UP001056937">
    <property type="component" value="Chromosome 1"/>
</dbReference>
<dbReference type="EMBL" id="CP084930">
    <property type="protein sequence ID" value="USI73801.1"/>
    <property type="molecule type" value="Genomic_DNA"/>
</dbReference>
<comment type="similarity">
    <text evidence="2">Belongs to the thioredoxin family. DsbA subfamily.</text>
</comment>
<keyword evidence="10" id="KW-1185">Reference proteome</keyword>
<name>A0ABY4XA06_9SPHN</name>
<dbReference type="PANTHER" id="PTHR13887:SF14">
    <property type="entry name" value="DISULFIDE BOND FORMATION PROTEIN D"/>
    <property type="match status" value="1"/>
</dbReference>
<dbReference type="InterPro" id="IPR036249">
    <property type="entry name" value="Thioredoxin-like_sf"/>
</dbReference>
<evidence type="ECO:0000256" key="2">
    <source>
        <dbReference type="ARBA" id="ARBA00005791"/>
    </source>
</evidence>
<evidence type="ECO:0000313" key="10">
    <source>
        <dbReference type="Proteomes" id="UP001056937"/>
    </source>
</evidence>
<sequence>MAMAAAAALIGGLAGAGAMLALRPPSDQGAGVRAYLLAHPEVLPEAMERLQAQQNAALVAANRAALFTPFPGAVAGNPKGDVTLAEFYDYACGYCRAAVGDVDRLVAEDKNLRVVFKEMPVLSELSDSAARLSLAAAKAGRFAAFHHALYAAGPLDTATLAAATRAAGIAPAAADAPDIAREVEATMAAVRAMRFSGTPTFVVGDQILPGAVGYAGLKAAVAAARAHTG</sequence>
<dbReference type="Pfam" id="PF13462">
    <property type="entry name" value="Thioredoxin_4"/>
    <property type="match status" value="1"/>
</dbReference>
<gene>
    <name evidence="9" type="ORF">LHA26_04855</name>
</gene>
<feature type="chain" id="PRO_5047548000" evidence="7">
    <location>
        <begin position="17"/>
        <end position="229"/>
    </location>
</feature>
<dbReference type="InterPro" id="IPR013766">
    <property type="entry name" value="Thioredoxin_domain"/>
</dbReference>
<evidence type="ECO:0000259" key="8">
    <source>
        <dbReference type="PROSITE" id="PS51352"/>
    </source>
</evidence>